<dbReference type="Proteomes" id="UP000187203">
    <property type="component" value="Unassembled WGS sequence"/>
</dbReference>
<name>A0A1R3GMI9_9ROSI</name>
<evidence type="ECO:0000313" key="2">
    <source>
        <dbReference type="Proteomes" id="UP000187203"/>
    </source>
</evidence>
<dbReference type="AlphaFoldDB" id="A0A1R3GMI9"/>
<proteinExistence type="predicted"/>
<evidence type="ECO:0000313" key="1">
    <source>
        <dbReference type="EMBL" id="OMO59328.1"/>
    </source>
</evidence>
<gene>
    <name evidence="1" type="ORF">COLO4_34250</name>
</gene>
<keyword evidence="2" id="KW-1185">Reference proteome</keyword>
<comment type="caution">
    <text evidence="1">The sequence shown here is derived from an EMBL/GenBank/DDBJ whole genome shotgun (WGS) entry which is preliminary data.</text>
</comment>
<reference evidence="2" key="1">
    <citation type="submission" date="2013-09" db="EMBL/GenBank/DDBJ databases">
        <title>Corchorus olitorius genome sequencing.</title>
        <authorList>
            <person name="Alam M."/>
            <person name="Haque M.S."/>
            <person name="Islam M.S."/>
            <person name="Emdad E.M."/>
            <person name="Islam M.M."/>
            <person name="Ahmed B."/>
            <person name="Halim A."/>
            <person name="Hossen Q.M.M."/>
            <person name="Hossain M.Z."/>
            <person name="Ahmed R."/>
            <person name="Khan M.M."/>
            <person name="Islam R."/>
            <person name="Rashid M.M."/>
            <person name="Khan S.A."/>
            <person name="Rahman M.S."/>
            <person name="Alam M."/>
            <person name="Yahiya A.S."/>
            <person name="Khan M.S."/>
            <person name="Azam M.S."/>
            <person name="Haque T."/>
            <person name="Lashkar M.Z.H."/>
            <person name="Akhand A.I."/>
            <person name="Morshed G."/>
            <person name="Roy S."/>
            <person name="Uddin K.S."/>
            <person name="Rabeya T."/>
            <person name="Hossain A.S."/>
            <person name="Chowdhury A."/>
            <person name="Snigdha A.R."/>
            <person name="Mortoza M.S."/>
            <person name="Matin S.A."/>
            <person name="Hoque S.M.E."/>
            <person name="Islam M.K."/>
            <person name="Roy D.K."/>
            <person name="Haider R."/>
            <person name="Moosa M.M."/>
            <person name="Elias S.M."/>
            <person name="Hasan A.M."/>
            <person name="Jahan S."/>
            <person name="Shafiuddin M."/>
            <person name="Mahmood N."/>
            <person name="Shommy N.S."/>
        </authorList>
    </citation>
    <scope>NUCLEOTIDE SEQUENCE [LARGE SCALE GENOMIC DNA]</scope>
    <source>
        <strain evidence="2">cv. O-4</strain>
    </source>
</reference>
<sequence>MIETRHPFSFISFSLSSTLTRNQFLPSFDSNLHEPSKTKVFKSELRSARYFKLPSNELGNSSKSARWRDLERGCEEFFSCVSGGEDEKRPKEDEGSPRARRDVCLVISRQVSKGSVRAVGEGSGWIESPVQLARSSSHFY</sequence>
<protein>
    <submittedName>
        <fullName evidence="1">Uncharacterized protein</fullName>
    </submittedName>
</protein>
<accession>A0A1R3GMI9</accession>
<dbReference type="EMBL" id="AWUE01022192">
    <property type="protein sequence ID" value="OMO59328.1"/>
    <property type="molecule type" value="Genomic_DNA"/>
</dbReference>
<organism evidence="1 2">
    <name type="scientific">Corchorus olitorius</name>
    <dbReference type="NCBI Taxonomy" id="93759"/>
    <lineage>
        <taxon>Eukaryota</taxon>
        <taxon>Viridiplantae</taxon>
        <taxon>Streptophyta</taxon>
        <taxon>Embryophyta</taxon>
        <taxon>Tracheophyta</taxon>
        <taxon>Spermatophyta</taxon>
        <taxon>Magnoliopsida</taxon>
        <taxon>eudicotyledons</taxon>
        <taxon>Gunneridae</taxon>
        <taxon>Pentapetalae</taxon>
        <taxon>rosids</taxon>
        <taxon>malvids</taxon>
        <taxon>Malvales</taxon>
        <taxon>Malvaceae</taxon>
        <taxon>Grewioideae</taxon>
        <taxon>Apeibeae</taxon>
        <taxon>Corchorus</taxon>
    </lineage>
</organism>